<name>A0A0S1AVD7_9GAMM</name>
<sequence>MTNETVLQGLPAQVNARCRVLVLGSMPSMASLQAARYYAHPRNRFWPLMGALCGFDPQLDPAQRLARLQQAGVGLWDVIGRCRRRGSLDAAIVRGSEVANAVPALVRELPRLQAIACNGAAAAQAFERHVAPALPAGHGLTVLALPSTSPANAAWSFARLLDEWRRLAPWLPVAEQSISPAPGCRDRPGQR</sequence>
<reference evidence="2 3" key="1">
    <citation type="journal article" date="2015" name="Genome Announc.">
        <title>Complete Genome Sequencing of Stenotrophomonas acidaminiphila ZAC14D2_NAIMI4_2, a Multidrug-Resistant Strain Isolated from Sediments of a Polluted River in Mexico, Uncovers New Antibiotic Resistance Genes and a Novel Class-II Lasso Peptide Biosynthesis Gene Cluster.</title>
        <authorList>
            <person name="Vinuesa P."/>
            <person name="Ochoa-Sanchez L.E."/>
        </authorList>
    </citation>
    <scope>NUCLEOTIDE SEQUENCE [LARGE SCALE GENOMIC DNA]</scope>
    <source>
        <strain evidence="2 3">ZAC14D2_NAIMI4_2</strain>
    </source>
</reference>
<feature type="domain" description="Uracil-DNA glycosylase-like" evidence="1">
    <location>
        <begin position="11"/>
        <end position="168"/>
    </location>
</feature>
<dbReference type="CDD" id="cd10032">
    <property type="entry name" value="UDG-F6_HDG"/>
    <property type="match status" value="1"/>
</dbReference>
<dbReference type="InterPro" id="IPR005122">
    <property type="entry name" value="Uracil-DNA_glycosylase-like"/>
</dbReference>
<gene>
    <name evidence="2" type="ORF">AOT14_03020</name>
</gene>
<dbReference type="Pfam" id="PF03167">
    <property type="entry name" value="UDG"/>
    <property type="match status" value="1"/>
</dbReference>
<dbReference type="SMART" id="SM00986">
    <property type="entry name" value="UDG"/>
    <property type="match status" value="1"/>
</dbReference>
<dbReference type="AlphaFoldDB" id="A0A0S1AVD7"/>
<dbReference type="Gene3D" id="3.40.470.10">
    <property type="entry name" value="Uracil-DNA glycosylase-like domain"/>
    <property type="match status" value="1"/>
</dbReference>
<keyword evidence="3" id="KW-1185">Reference proteome</keyword>
<evidence type="ECO:0000313" key="3">
    <source>
        <dbReference type="Proteomes" id="UP000061010"/>
    </source>
</evidence>
<evidence type="ECO:0000313" key="2">
    <source>
        <dbReference type="EMBL" id="ALJ26761.1"/>
    </source>
</evidence>
<dbReference type="InterPro" id="IPR036895">
    <property type="entry name" value="Uracil-DNA_glycosylase-like_sf"/>
</dbReference>
<dbReference type="SMART" id="SM00987">
    <property type="entry name" value="UreE_C"/>
    <property type="match status" value="1"/>
</dbReference>
<dbReference type="KEGG" id="sacz:AOT14_03020"/>
<dbReference type="PATRIC" id="fig|128780.6.peg.309"/>
<dbReference type="EMBL" id="CP012900">
    <property type="protein sequence ID" value="ALJ26761.1"/>
    <property type="molecule type" value="Genomic_DNA"/>
</dbReference>
<evidence type="ECO:0000259" key="1">
    <source>
        <dbReference type="SMART" id="SM00986"/>
    </source>
</evidence>
<organism evidence="2 3">
    <name type="scientific">Stenotrophomonas acidaminiphila</name>
    <dbReference type="NCBI Taxonomy" id="128780"/>
    <lineage>
        <taxon>Bacteria</taxon>
        <taxon>Pseudomonadati</taxon>
        <taxon>Pseudomonadota</taxon>
        <taxon>Gammaproteobacteria</taxon>
        <taxon>Lysobacterales</taxon>
        <taxon>Lysobacteraceae</taxon>
        <taxon>Stenotrophomonas</taxon>
    </lineage>
</organism>
<protein>
    <submittedName>
        <fullName evidence="2">DNA glycosylase</fullName>
    </submittedName>
</protein>
<dbReference type="SUPFAM" id="SSF52141">
    <property type="entry name" value="Uracil-DNA glycosylase-like"/>
    <property type="match status" value="1"/>
</dbReference>
<dbReference type="Proteomes" id="UP000061010">
    <property type="component" value="Chromosome"/>
</dbReference>
<proteinExistence type="predicted"/>
<dbReference type="InterPro" id="IPR026353">
    <property type="entry name" value="Hypoxan-DNA_Glyclase"/>
</dbReference>
<dbReference type="OrthoDB" id="9799921at2"/>
<dbReference type="NCBIfam" id="TIGR04274">
    <property type="entry name" value="hypoxanDNAglyco"/>
    <property type="match status" value="1"/>
</dbReference>
<accession>A0A0S1AVD7</accession>